<proteinExistence type="predicted"/>
<dbReference type="Pfam" id="PF12330">
    <property type="entry name" value="Haspin_kinase"/>
    <property type="match status" value="1"/>
</dbReference>
<sequence>MYSITINLDNKINKIEEDYKNLSMDNYDVHKLDKLISILPEYRTTLSKTDQITPIMAEEDHGASIYSDNGKKYFIKYGWYSSKDLNEITNEALILNKLNNPHIPKLIAYTNNIENKLKIKDSTISSLSSSSRGIECSNDITGLIMVPFIKGIDLKLFIKENKDISISTNIFKQIIYLLYEMNTKYKFTHYDLHNSNIMIETLDNPTTIHYESLDMYITTSHYVWMIDFGYSYANIRDINNKKIGIYQNAGFIYREQWWIHDIFKLFMFTYDNISPSHIKHDLSYIENNILPYANIFEYREIDEAIIEINTGITKYEKSYKLDLSSYLNNINNLYNNYNKLIRDIDEDDFAELDDVYDEYIGNIPNIIENMSEYIVNKEKEKLNDLYSTPSYINNRKLIENIMLYFKIIINKRKSTLEDIIKFYSKSYIYDYYAVPFGAVDDKKDLIFYNFVKYINITI</sequence>
<dbReference type="EMBL" id="MK500444">
    <property type="protein sequence ID" value="QBK89864.1"/>
    <property type="molecule type" value="Genomic_DNA"/>
</dbReference>
<name>A0A481Z339_9VIRU</name>
<evidence type="ECO:0000313" key="1">
    <source>
        <dbReference type="EMBL" id="QBK89864.1"/>
    </source>
</evidence>
<organism evidence="1">
    <name type="scientific">Pithovirus LCPAC101</name>
    <dbReference type="NCBI Taxonomy" id="2506586"/>
    <lineage>
        <taxon>Viruses</taxon>
        <taxon>Pithoviruses</taxon>
    </lineage>
</organism>
<dbReference type="InterPro" id="IPR011009">
    <property type="entry name" value="Kinase-like_dom_sf"/>
</dbReference>
<evidence type="ECO:0008006" key="2">
    <source>
        <dbReference type="Google" id="ProtNLM"/>
    </source>
</evidence>
<reference evidence="1" key="1">
    <citation type="journal article" date="2019" name="MBio">
        <title>Virus Genomes from Deep Sea Sediments Expand the Ocean Megavirome and Support Independent Origins of Viral Gigantism.</title>
        <authorList>
            <person name="Backstrom D."/>
            <person name="Yutin N."/>
            <person name="Jorgensen S.L."/>
            <person name="Dharamshi J."/>
            <person name="Homa F."/>
            <person name="Zaremba-Niedwiedzka K."/>
            <person name="Spang A."/>
            <person name="Wolf Y.I."/>
            <person name="Koonin E.V."/>
            <person name="Ettema T.J."/>
        </authorList>
    </citation>
    <scope>NUCLEOTIDE SEQUENCE</scope>
</reference>
<dbReference type="SUPFAM" id="SSF56112">
    <property type="entry name" value="Protein kinase-like (PK-like)"/>
    <property type="match status" value="1"/>
</dbReference>
<dbReference type="Gene3D" id="1.10.510.10">
    <property type="entry name" value="Transferase(Phosphotransferase) domain 1"/>
    <property type="match status" value="1"/>
</dbReference>
<protein>
    <recommendedName>
        <fullName evidence="2">Protein kinase</fullName>
    </recommendedName>
</protein>
<accession>A0A481Z339</accession>
<gene>
    <name evidence="1" type="ORF">LCPAC101_01470</name>
</gene>